<evidence type="ECO:0000313" key="2">
    <source>
        <dbReference type="EMBL" id="KAL3519752.1"/>
    </source>
</evidence>
<dbReference type="AlphaFoldDB" id="A0ABD2ZNM0"/>
<dbReference type="PANTHER" id="PTHR45654:SF77">
    <property type="entry name" value="HOMEOBOX-LEUCINE ZIPPER PROTEIN MERISTEM L1"/>
    <property type="match status" value="1"/>
</dbReference>
<sequence>MLILQECCTHPTGSYIVYAPVDELSINLLLAGGNPDHVALLPSGFTICRCGPTPTLNQDTTTDKVARNVETLVTVAFQILVDYVPTTKISVSLISIINNLIKCTSQKMIADLTTLCNP</sequence>
<dbReference type="EMBL" id="JBJUIK010000008">
    <property type="protein sequence ID" value="KAL3519752.1"/>
    <property type="molecule type" value="Genomic_DNA"/>
</dbReference>
<proteinExistence type="predicted"/>
<feature type="domain" description="HD-Zip IV C-terminal" evidence="1">
    <location>
        <begin position="1"/>
        <end position="112"/>
    </location>
</feature>
<dbReference type="PANTHER" id="PTHR45654">
    <property type="entry name" value="HOMEOBOX-LEUCINE ZIPPER PROTEIN MERISTEM L1"/>
    <property type="match status" value="1"/>
</dbReference>
<organism evidence="2 3">
    <name type="scientific">Cinchona calisaya</name>
    <dbReference type="NCBI Taxonomy" id="153742"/>
    <lineage>
        <taxon>Eukaryota</taxon>
        <taxon>Viridiplantae</taxon>
        <taxon>Streptophyta</taxon>
        <taxon>Embryophyta</taxon>
        <taxon>Tracheophyta</taxon>
        <taxon>Spermatophyta</taxon>
        <taxon>Magnoliopsida</taxon>
        <taxon>eudicotyledons</taxon>
        <taxon>Gunneridae</taxon>
        <taxon>Pentapetalae</taxon>
        <taxon>asterids</taxon>
        <taxon>lamiids</taxon>
        <taxon>Gentianales</taxon>
        <taxon>Rubiaceae</taxon>
        <taxon>Cinchonoideae</taxon>
        <taxon>Cinchoneae</taxon>
        <taxon>Cinchona</taxon>
    </lineage>
</organism>
<accession>A0ABD2ZNM0</accession>
<dbReference type="InterPro" id="IPR057993">
    <property type="entry name" value="HD-Zip_IV_C"/>
</dbReference>
<keyword evidence="3" id="KW-1185">Reference proteome</keyword>
<evidence type="ECO:0000259" key="1">
    <source>
        <dbReference type="Pfam" id="PF25797"/>
    </source>
</evidence>
<name>A0ABD2ZNM0_9GENT</name>
<reference evidence="2 3" key="1">
    <citation type="submission" date="2024-11" db="EMBL/GenBank/DDBJ databases">
        <title>A near-complete genome assembly of Cinchona calisaya.</title>
        <authorList>
            <person name="Lian D.C."/>
            <person name="Zhao X.W."/>
            <person name="Wei L."/>
        </authorList>
    </citation>
    <scope>NUCLEOTIDE SEQUENCE [LARGE SCALE GENOMIC DNA]</scope>
    <source>
        <tissue evidence="2">Nenye</tissue>
    </source>
</reference>
<gene>
    <name evidence="2" type="ORF">ACH5RR_017901</name>
</gene>
<evidence type="ECO:0000313" key="3">
    <source>
        <dbReference type="Proteomes" id="UP001630127"/>
    </source>
</evidence>
<dbReference type="Pfam" id="PF25797">
    <property type="entry name" value="PDF2_C"/>
    <property type="match status" value="1"/>
</dbReference>
<protein>
    <recommendedName>
        <fullName evidence="1">HD-Zip IV C-terminal domain-containing protein</fullName>
    </recommendedName>
</protein>
<dbReference type="Proteomes" id="UP001630127">
    <property type="component" value="Unassembled WGS sequence"/>
</dbReference>
<comment type="caution">
    <text evidence="2">The sequence shown here is derived from an EMBL/GenBank/DDBJ whole genome shotgun (WGS) entry which is preliminary data.</text>
</comment>
<dbReference type="InterPro" id="IPR042160">
    <property type="entry name" value="HD-Zip_IV"/>
</dbReference>